<dbReference type="SUPFAM" id="SSF103473">
    <property type="entry name" value="MFS general substrate transporter"/>
    <property type="match status" value="1"/>
</dbReference>
<dbReference type="CDD" id="cd06180">
    <property type="entry name" value="MFS_YjiJ"/>
    <property type="match status" value="1"/>
</dbReference>
<organism evidence="2 3">
    <name type="scientific">Polaromonas aquatica</name>
    <dbReference type="NCBI Taxonomy" id="332657"/>
    <lineage>
        <taxon>Bacteria</taxon>
        <taxon>Pseudomonadati</taxon>
        <taxon>Pseudomonadota</taxon>
        <taxon>Betaproteobacteria</taxon>
        <taxon>Burkholderiales</taxon>
        <taxon>Comamonadaceae</taxon>
        <taxon>Polaromonas</taxon>
    </lineage>
</organism>
<keyword evidence="1" id="KW-1133">Transmembrane helix</keyword>
<feature type="transmembrane region" description="Helical" evidence="1">
    <location>
        <begin position="323"/>
        <end position="342"/>
    </location>
</feature>
<feature type="transmembrane region" description="Helical" evidence="1">
    <location>
        <begin position="392"/>
        <end position="411"/>
    </location>
</feature>
<feature type="transmembrane region" description="Helical" evidence="1">
    <location>
        <begin position="183"/>
        <end position="203"/>
    </location>
</feature>
<evidence type="ECO:0000313" key="3">
    <source>
        <dbReference type="Proteomes" id="UP001596270"/>
    </source>
</evidence>
<accession>A0ABW1U1Y2</accession>
<keyword evidence="3" id="KW-1185">Reference proteome</keyword>
<feature type="transmembrane region" description="Helical" evidence="1">
    <location>
        <begin position="272"/>
        <end position="292"/>
    </location>
</feature>
<dbReference type="InterPro" id="IPR010645">
    <property type="entry name" value="MFS_4"/>
</dbReference>
<feature type="transmembrane region" description="Helical" evidence="1">
    <location>
        <begin position="354"/>
        <end position="372"/>
    </location>
</feature>
<evidence type="ECO:0000256" key="1">
    <source>
        <dbReference type="SAM" id="Phobius"/>
    </source>
</evidence>
<keyword evidence="1" id="KW-0812">Transmembrane</keyword>
<feature type="transmembrane region" description="Helical" evidence="1">
    <location>
        <begin position="120"/>
        <end position="142"/>
    </location>
</feature>
<keyword evidence="1" id="KW-0472">Membrane</keyword>
<protein>
    <submittedName>
        <fullName evidence="2">YbfB/YjiJ family MFS transporter</fullName>
    </submittedName>
</protein>
<reference evidence="3" key="1">
    <citation type="journal article" date="2019" name="Int. J. Syst. Evol. Microbiol.">
        <title>The Global Catalogue of Microorganisms (GCM) 10K type strain sequencing project: providing services to taxonomists for standard genome sequencing and annotation.</title>
        <authorList>
            <consortium name="The Broad Institute Genomics Platform"/>
            <consortium name="The Broad Institute Genome Sequencing Center for Infectious Disease"/>
            <person name="Wu L."/>
            <person name="Ma J."/>
        </authorList>
    </citation>
    <scope>NUCLEOTIDE SEQUENCE [LARGE SCALE GENOMIC DNA]</scope>
    <source>
        <strain evidence="3">CCUG 39402</strain>
    </source>
</reference>
<name>A0ABW1U1Y2_9BURK</name>
<dbReference type="Gene3D" id="1.20.1250.20">
    <property type="entry name" value="MFS general substrate transporter like domains"/>
    <property type="match status" value="1"/>
</dbReference>
<gene>
    <name evidence="2" type="ORF">ACFQND_17195</name>
</gene>
<feature type="transmembrane region" description="Helical" evidence="1">
    <location>
        <begin position="154"/>
        <end position="177"/>
    </location>
</feature>
<feature type="transmembrane region" description="Helical" evidence="1">
    <location>
        <begin position="53"/>
        <end position="74"/>
    </location>
</feature>
<feature type="transmembrane region" description="Helical" evidence="1">
    <location>
        <begin position="95"/>
        <end position="114"/>
    </location>
</feature>
<dbReference type="PANTHER" id="PTHR23537:SF1">
    <property type="entry name" value="SUGAR TRANSPORTER"/>
    <property type="match status" value="1"/>
</dbReference>
<dbReference type="Proteomes" id="UP001596270">
    <property type="component" value="Unassembled WGS sequence"/>
</dbReference>
<dbReference type="EMBL" id="JBHSRS010000081">
    <property type="protein sequence ID" value="MFC6282962.1"/>
    <property type="molecule type" value="Genomic_DNA"/>
</dbReference>
<dbReference type="Pfam" id="PF06779">
    <property type="entry name" value="MFS_4"/>
    <property type="match status" value="1"/>
</dbReference>
<proteinExistence type="predicted"/>
<sequence>MSSSSAGKAARPAVGPWAIAVAGMLALATAMGIGRFAFTPVLPMMLHDGVIDLLGASWLATANYIGYLVGALICTFQPWIWRRFPALPQVGASSWVRAGLVATALLTLGMSLNLPGIWPLLRFLAGVASAFVFLFTSGWCLAQLARHSASRLGGVMYAGPGAGIMLSGLMCSGMVALQWQAQVAWVILGVMAAILTGIVWRTFHASNEKQHDPIAAAMPAAGAVPTVATASRKQMLVLAGAYGLAGLGYIVTATFLPVIARQALPGSPFLDMFWPLLGFGVMVGALLSTRVPLTGDLRYLLAGCYFIQALSIAISLWSPTLTGFIVGSFVLGIPFTALTFFAMQEVRRLRPHSATSYMGLLTAVYGVGQIAGPPMVAVMLRRTSTVEAGFTLSLEIAAGALVLGALIYLWMARAYPVRASTS</sequence>
<dbReference type="PANTHER" id="PTHR23537">
    <property type="match status" value="1"/>
</dbReference>
<feature type="transmembrane region" description="Helical" evidence="1">
    <location>
        <begin position="299"/>
        <end position="317"/>
    </location>
</feature>
<evidence type="ECO:0000313" key="2">
    <source>
        <dbReference type="EMBL" id="MFC6282962.1"/>
    </source>
</evidence>
<dbReference type="RefSeq" id="WP_371435278.1">
    <property type="nucleotide sequence ID" value="NZ_JBHSRS010000081.1"/>
</dbReference>
<feature type="transmembrane region" description="Helical" evidence="1">
    <location>
        <begin position="236"/>
        <end position="260"/>
    </location>
</feature>
<comment type="caution">
    <text evidence="2">The sequence shown here is derived from an EMBL/GenBank/DDBJ whole genome shotgun (WGS) entry which is preliminary data.</text>
</comment>
<dbReference type="InterPro" id="IPR036259">
    <property type="entry name" value="MFS_trans_sf"/>
</dbReference>
<feature type="transmembrane region" description="Helical" evidence="1">
    <location>
        <begin position="12"/>
        <end position="33"/>
    </location>
</feature>